<dbReference type="EMBL" id="BQKB01000013">
    <property type="protein sequence ID" value="GJM52425.1"/>
    <property type="molecule type" value="Genomic_DNA"/>
</dbReference>
<dbReference type="Gene3D" id="2.40.160.50">
    <property type="entry name" value="membrane protein fhac: a member of the omp85/tpsb transporter family"/>
    <property type="match status" value="1"/>
</dbReference>
<keyword evidence="6" id="KW-0998">Cell outer membrane</keyword>
<organism evidence="10 12">
    <name type="scientific">Capnocytophaga catalasegens</name>
    <dbReference type="NCBI Taxonomy" id="1004260"/>
    <lineage>
        <taxon>Bacteria</taxon>
        <taxon>Pseudomonadati</taxon>
        <taxon>Bacteroidota</taxon>
        <taxon>Flavobacteriia</taxon>
        <taxon>Flavobacteriales</taxon>
        <taxon>Flavobacteriaceae</taxon>
        <taxon>Capnocytophaga</taxon>
    </lineage>
</organism>
<proteinExistence type="predicted"/>
<dbReference type="Gene3D" id="3.10.20.310">
    <property type="entry name" value="membrane protein fhac"/>
    <property type="match status" value="5"/>
</dbReference>
<comment type="subcellular location">
    <subcellularLocation>
        <location evidence="1">Membrane</location>
    </subcellularLocation>
</comment>
<keyword evidence="5" id="KW-0472">Membrane</keyword>
<evidence type="ECO:0000256" key="7">
    <source>
        <dbReference type="NCBIfam" id="TIGR03303"/>
    </source>
</evidence>
<dbReference type="PANTHER" id="PTHR12815:SF47">
    <property type="entry name" value="TRANSLOCATION AND ASSEMBLY MODULE SUBUNIT TAMA"/>
    <property type="match status" value="1"/>
</dbReference>
<dbReference type="PANTHER" id="PTHR12815">
    <property type="entry name" value="SORTING AND ASSEMBLY MACHINERY SAMM50 PROTEIN FAMILY MEMBER"/>
    <property type="match status" value="1"/>
</dbReference>
<keyword evidence="4 8" id="KW-0732">Signal</keyword>
<keyword evidence="13" id="KW-1185">Reference proteome</keyword>
<dbReference type="AlphaFoldDB" id="A0AAV5APJ4"/>
<feature type="signal peptide" evidence="8">
    <location>
        <begin position="1"/>
        <end position="19"/>
    </location>
</feature>
<dbReference type="GO" id="GO:0009279">
    <property type="term" value="C:cell outer membrane"/>
    <property type="evidence" value="ECO:0007669"/>
    <property type="project" value="UniProtKB-UniRule"/>
</dbReference>
<evidence type="ECO:0000313" key="11">
    <source>
        <dbReference type="EMBL" id="GJM52425.1"/>
    </source>
</evidence>
<gene>
    <name evidence="10" type="primary">bamA</name>
    <name evidence="10" type="ORF">RCZ15_02490</name>
    <name evidence="11" type="ORF">RCZ16_07420</name>
</gene>
<evidence type="ECO:0000259" key="9">
    <source>
        <dbReference type="PROSITE" id="PS51779"/>
    </source>
</evidence>
<evidence type="ECO:0000256" key="8">
    <source>
        <dbReference type="SAM" id="SignalP"/>
    </source>
</evidence>
<evidence type="ECO:0000256" key="3">
    <source>
        <dbReference type="ARBA" id="ARBA00022692"/>
    </source>
</evidence>
<evidence type="ECO:0000256" key="5">
    <source>
        <dbReference type="ARBA" id="ARBA00023136"/>
    </source>
</evidence>
<dbReference type="Proteomes" id="UP001208692">
    <property type="component" value="Unassembled WGS sequence"/>
</dbReference>
<dbReference type="RefSeq" id="WP_373874549.1">
    <property type="nucleotide sequence ID" value="NZ_BPMA01000016.1"/>
</dbReference>
<dbReference type="Pfam" id="PF07244">
    <property type="entry name" value="POTRA"/>
    <property type="match status" value="4"/>
</dbReference>
<dbReference type="InterPro" id="IPR034746">
    <property type="entry name" value="POTRA"/>
</dbReference>
<name>A0AAV5APJ4_9FLAO</name>
<dbReference type="EMBL" id="BQKA01000006">
    <property type="protein sequence ID" value="GJM49274.1"/>
    <property type="molecule type" value="Genomic_DNA"/>
</dbReference>
<evidence type="ECO:0000256" key="4">
    <source>
        <dbReference type="ARBA" id="ARBA00022729"/>
    </source>
</evidence>
<dbReference type="InterPro" id="IPR010827">
    <property type="entry name" value="BamA/TamA_POTRA"/>
</dbReference>
<accession>A0AAV5APJ4</accession>
<evidence type="ECO:0000256" key="6">
    <source>
        <dbReference type="ARBA" id="ARBA00023237"/>
    </source>
</evidence>
<dbReference type="InterPro" id="IPR039910">
    <property type="entry name" value="D15-like"/>
</dbReference>
<keyword evidence="3" id="KW-0812">Transmembrane</keyword>
<feature type="domain" description="POTRA" evidence="9">
    <location>
        <begin position="54"/>
        <end position="128"/>
    </location>
</feature>
<evidence type="ECO:0000256" key="1">
    <source>
        <dbReference type="ARBA" id="ARBA00004370"/>
    </source>
</evidence>
<evidence type="ECO:0000313" key="13">
    <source>
        <dbReference type="Proteomes" id="UP001208692"/>
    </source>
</evidence>
<feature type="domain" description="POTRA" evidence="9">
    <location>
        <begin position="212"/>
        <end position="299"/>
    </location>
</feature>
<sequence length="866" mass="98299">MLKKIMTLISVMLIGIIHAQEENSEQELQMSTQDTLLGWSKQDEKFSLDNAKEYEIGGIEVTGAKRYNAQTILSASGLKIGDVITIPGEKFSRIIHKLWEYKLFSDVDIFITKTEGNKVFLELSIQETPNLTDIVVTGVKPKKAEEILKDAELKKGTTKVNESLVAKTKNYLTNKYRKEGYLNTKIHIDTKVDTTDANGVKMLINIHKGSKVKIKDITFEGNQTFPNAKLRKQLKKTKRRFAGRFWKRSKYVQANYDEDLISLIDFYKENGYRDARIIQDTLFKEKNNDISLKISLEEGRKYYFGDIKFLGNAVYSNQILDRILGLKKGDVYNGVQLKNRINDPKKPDANTISNLYQNNGYLFSQIIPVEVSAVNDTINFEIRIREGKIAHFNNISVLGNTITNDRVIYREMRTRPGYMYSKEDIIRTIRELGQLGFFDAEKISPDIKNPDPNAGTVDLEWKLDDTGGSSQIQLQGGYGGGSFIGTIGLNFNNFSIQNIFDKKSYRPLPMGDGQKLSLNAQASRSYHAYSFAFTEPWLGGEKPVQFSVSFQHTVQYSYNYITYDVDRDRRFHITGVTVGIAKRLRVPDDYFQLSQSVGFNHYNLKNYNTGLFTFGDGYSNSLAYTATLSRRSSGPNPIFPMGGNDFSLSAKLTLPYSLFNEVDYGALLEQRNQAVADGNSNKISAIDQERYKWLEFYKIKANASWYTNLIDKLVLKSSAEFGYLGAYNKQRGVIPFERFFVGGDGMAYYSLDGREYIQMRGYPNQALSGEDGDPLYNKFSLELRYPITLKQTASIFALAFAEGANSYGGFERYNPFELKRSAGLGVRIYMPLFGMLGFDFGYGFDSIGGRTGANGWETHFIFGQQF</sequence>
<keyword evidence="2" id="KW-1134">Transmembrane beta strand</keyword>
<dbReference type="GO" id="GO:0071709">
    <property type="term" value="P:membrane assembly"/>
    <property type="evidence" value="ECO:0007669"/>
    <property type="project" value="InterPro"/>
</dbReference>
<evidence type="ECO:0000313" key="12">
    <source>
        <dbReference type="Proteomes" id="UP001207736"/>
    </source>
</evidence>
<dbReference type="NCBIfam" id="TIGR03303">
    <property type="entry name" value="OM_YaeT"/>
    <property type="match status" value="1"/>
</dbReference>
<evidence type="ECO:0000313" key="10">
    <source>
        <dbReference type="EMBL" id="GJM49274.1"/>
    </source>
</evidence>
<comment type="caution">
    <text evidence="10">The sequence shown here is derived from an EMBL/GenBank/DDBJ whole genome shotgun (WGS) entry which is preliminary data.</text>
</comment>
<reference evidence="10 13" key="1">
    <citation type="submission" date="2021-11" db="EMBL/GenBank/DDBJ databases">
        <title>Draft genome sequence of Capnocytophaga sp. strain KC07075 isolated from cat oral cavity.</title>
        <authorList>
            <person name="Suzuki M."/>
            <person name="Imaoka K."/>
            <person name="Kimura M."/>
            <person name="Morikawa S."/>
            <person name="Maeda K."/>
        </authorList>
    </citation>
    <scope>NUCLEOTIDE SEQUENCE</scope>
    <source>
        <strain evidence="10">KC07075</strain>
        <strain evidence="11 13">KC07079</strain>
    </source>
</reference>
<evidence type="ECO:0000256" key="2">
    <source>
        <dbReference type="ARBA" id="ARBA00022452"/>
    </source>
</evidence>
<protein>
    <recommendedName>
        <fullName evidence="7">Outer membrane protein assembly factor BamA</fullName>
    </recommendedName>
</protein>
<dbReference type="Proteomes" id="UP001207736">
    <property type="component" value="Unassembled WGS sequence"/>
</dbReference>
<dbReference type="PIRSF" id="PIRSF006076">
    <property type="entry name" value="OM_assembly_OMP85"/>
    <property type="match status" value="1"/>
</dbReference>
<feature type="chain" id="PRO_5043607545" description="Outer membrane protein assembly factor BamA" evidence="8">
    <location>
        <begin position="20"/>
        <end position="866"/>
    </location>
</feature>
<dbReference type="PROSITE" id="PS51779">
    <property type="entry name" value="POTRA"/>
    <property type="match status" value="2"/>
</dbReference>
<dbReference type="InterPro" id="IPR023707">
    <property type="entry name" value="OM_assembly_BamA"/>
</dbReference>